<evidence type="ECO:0000259" key="8">
    <source>
        <dbReference type="PROSITE" id="PS50928"/>
    </source>
</evidence>
<sequence length="405" mass="42523">MTDVSGPVDAADVDGRASRGFRPAPRTVGAVVAVGVIAAAFVYQRVAVPSGIVPFWGWRPTPIDYLLYVSLVLTGCYLVVPLARRPRTTRRYWRRLRERPSAVASLGYLLAFALVGTFGPGAVDRFDVGSAEGLRGGVPPGQPPPGFAVPMPGAVGGESQTVYCLGEVTGGADPVCHGTWRFPLGTTVAGGDVVDLLVEGARVALEVALVTAAVIVPIAVAVGTVAAYYGGWVDELLMRYVDVQLVVPALFVVIIAQETFAGRSLLVVVLAFGLFDWGATARIVRSEALQRMRSGYVRAAADAGSGGPRTIRRHLVPNVSSTVVTAVTNKMPTLVVVEAGIAYLGFSSPLSQSWGTTLSMGLSRAPLYWWTALFAGVLLVATVGALHLLGDALRDVLDPRTEVGG</sequence>
<keyword evidence="4 7" id="KW-0812">Transmembrane</keyword>
<reference evidence="9 10" key="1">
    <citation type="journal article" date="2013" name="Genome Announc.">
        <title>Draft Genome Sequence of 'Candidatus Halobonum tyrrellensis' Strain G22, Isolated from the Hypersaline Waters of Lake Tyrrell, Australia.</title>
        <authorList>
            <person name="Ugalde J.A."/>
            <person name="Narasingarao P."/>
            <person name="Kuo S."/>
            <person name="Podell S."/>
            <person name="Allen E.E."/>
        </authorList>
    </citation>
    <scope>NUCLEOTIDE SEQUENCE [LARGE SCALE GENOMIC DNA]</scope>
    <source>
        <strain evidence="9 10">G22</strain>
    </source>
</reference>
<dbReference type="Gene3D" id="1.10.3720.10">
    <property type="entry name" value="MetI-like"/>
    <property type="match status" value="1"/>
</dbReference>
<dbReference type="InterPro" id="IPR000515">
    <property type="entry name" value="MetI-like"/>
</dbReference>
<evidence type="ECO:0000313" key="9">
    <source>
        <dbReference type="EMBL" id="ESP89151.1"/>
    </source>
</evidence>
<evidence type="ECO:0000256" key="2">
    <source>
        <dbReference type="ARBA" id="ARBA00022448"/>
    </source>
</evidence>
<gene>
    <name evidence="9" type="ORF">K933_05593</name>
</gene>
<comment type="caution">
    <text evidence="9">The sequence shown here is derived from an EMBL/GenBank/DDBJ whole genome shotgun (WGS) entry which is preliminary data.</text>
</comment>
<evidence type="ECO:0000256" key="5">
    <source>
        <dbReference type="ARBA" id="ARBA00022989"/>
    </source>
</evidence>
<feature type="transmembrane region" description="Helical" evidence="7">
    <location>
        <begin position="207"/>
        <end position="229"/>
    </location>
</feature>
<dbReference type="PROSITE" id="PS50928">
    <property type="entry name" value="ABC_TM1"/>
    <property type="match status" value="1"/>
</dbReference>
<keyword evidence="5 7" id="KW-1133">Transmembrane helix</keyword>
<dbReference type="AlphaFoldDB" id="V4GVG2"/>
<feature type="transmembrane region" description="Helical" evidence="7">
    <location>
        <begin position="27"/>
        <end position="45"/>
    </location>
</feature>
<dbReference type="InterPro" id="IPR050366">
    <property type="entry name" value="BP-dependent_transpt_permease"/>
</dbReference>
<comment type="similarity">
    <text evidence="7">Belongs to the binding-protein-dependent transport system permease family.</text>
</comment>
<dbReference type="Pfam" id="PF00528">
    <property type="entry name" value="BPD_transp_1"/>
    <property type="match status" value="1"/>
</dbReference>
<proteinExistence type="inferred from homology"/>
<dbReference type="GO" id="GO:0055085">
    <property type="term" value="P:transmembrane transport"/>
    <property type="evidence" value="ECO:0007669"/>
    <property type="project" value="InterPro"/>
</dbReference>
<protein>
    <submittedName>
        <fullName evidence="9">Binding-protein-dependent transport system inner membrane protein</fullName>
    </submittedName>
</protein>
<evidence type="ECO:0000256" key="3">
    <source>
        <dbReference type="ARBA" id="ARBA00022475"/>
    </source>
</evidence>
<feature type="transmembrane region" description="Helical" evidence="7">
    <location>
        <begin position="262"/>
        <end position="284"/>
    </location>
</feature>
<dbReference type="STRING" id="1324957.K933_05593"/>
<evidence type="ECO:0000313" key="10">
    <source>
        <dbReference type="Proteomes" id="UP000017840"/>
    </source>
</evidence>
<keyword evidence="3" id="KW-1003">Cell membrane</keyword>
<dbReference type="PANTHER" id="PTHR43386:SF1">
    <property type="entry name" value="D,D-DIPEPTIDE TRANSPORT SYSTEM PERMEASE PROTEIN DDPC-RELATED"/>
    <property type="match status" value="1"/>
</dbReference>
<evidence type="ECO:0000256" key="7">
    <source>
        <dbReference type="RuleBase" id="RU363032"/>
    </source>
</evidence>
<feature type="domain" description="ABC transmembrane type-1" evidence="8">
    <location>
        <begin position="201"/>
        <end position="390"/>
    </location>
</feature>
<keyword evidence="6 7" id="KW-0472">Membrane</keyword>
<dbReference type="EMBL" id="ASGZ01000017">
    <property type="protein sequence ID" value="ESP89151.1"/>
    <property type="molecule type" value="Genomic_DNA"/>
</dbReference>
<evidence type="ECO:0000256" key="4">
    <source>
        <dbReference type="ARBA" id="ARBA00022692"/>
    </source>
</evidence>
<feature type="transmembrane region" description="Helical" evidence="7">
    <location>
        <begin position="367"/>
        <end position="389"/>
    </location>
</feature>
<dbReference type="PATRIC" id="fig|1324957.4.peg.1136"/>
<feature type="transmembrane region" description="Helical" evidence="7">
    <location>
        <begin position="103"/>
        <end position="123"/>
    </location>
</feature>
<dbReference type="GO" id="GO:0005886">
    <property type="term" value="C:plasma membrane"/>
    <property type="evidence" value="ECO:0007669"/>
    <property type="project" value="UniProtKB-SubCell"/>
</dbReference>
<keyword evidence="10" id="KW-1185">Reference proteome</keyword>
<dbReference type="InterPro" id="IPR035906">
    <property type="entry name" value="MetI-like_sf"/>
</dbReference>
<comment type="subcellular location">
    <subcellularLocation>
        <location evidence="1 7">Cell membrane</location>
        <topology evidence="1 7">Multi-pass membrane protein</topology>
    </subcellularLocation>
</comment>
<accession>V4GVG2</accession>
<dbReference type="Proteomes" id="UP000017840">
    <property type="component" value="Unassembled WGS sequence"/>
</dbReference>
<evidence type="ECO:0000256" key="6">
    <source>
        <dbReference type="ARBA" id="ARBA00023136"/>
    </source>
</evidence>
<evidence type="ECO:0000256" key="1">
    <source>
        <dbReference type="ARBA" id="ARBA00004651"/>
    </source>
</evidence>
<organism evidence="9 10">
    <name type="scientific">Candidatus Halobonum tyrrellensis G22</name>
    <dbReference type="NCBI Taxonomy" id="1324957"/>
    <lineage>
        <taxon>Archaea</taxon>
        <taxon>Methanobacteriati</taxon>
        <taxon>Methanobacteriota</taxon>
        <taxon>Stenosarchaea group</taxon>
        <taxon>Halobacteria</taxon>
        <taxon>Halobacteriales</taxon>
        <taxon>Haloferacaceae</taxon>
        <taxon>Candidatus Halobonum</taxon>
    </lineage>
</organism>
<keyword evidence="2 7" id="KW-0813">Transport</keyword>
<dbReference type="SUPFAM" id="SSF161098">
    <property type="entry name" value="MetI-like"/>
    <property type="match status" value="1"/>
</dbReference>
<feature type="transmembrane region" description="Helical" evidence="7">
    <location>
        <begin position="65"/>
        <end position="83"/>
    </location>
</feature>
<dbReference type="eggNOG" id="arCOG00748">
    <property type="taxonomic scope" value="Archaea"/>
</dbReference>
<feature type="transmembrane region" description="Helical" evidence="7">
    <location>
        <begin position="236"/>
        <end position="256"/>
    </location>
</feature>
<dbReference type="PANTHER" id="PTHR43386">
    <property type="entry name" value="OLIGOPEPTIDE TRANSPORT SYSTEM PERMEASE PROTEIN APPC"/>
    <property type="match status" value="1"/>
</dbReference>
<name>V4GVG2_9EURY</name>
<dbReference type="CDD" id="cd06261">
    <property type="entry name" value="TM_PBP2"/>
    <property type="match status" value="1"/>
</dbReference>